<dbReference type="EMBL" id="SNXW01000002">
    <property type="protein sequence ID" value="TDP85663.1"/>
    <property type="molecule type" value="Genomic_DNA"/>
</dbReference>
<feature type="domain" description="AAA" evidence="2">
    <location>
        <begin position="7"/>
        <end position="156"/>
    </location>
</feature>
<dbReference type="InterPro" id="IPR027417">
    <property type="entry name" value="P-loop_NTPase"/>
</dbReference>
<evidence type="ECO:0000259" key="2">
    <source>
        <dbReference type="Pfam" id="PF13614"/>
    </source>
</evidence>
<sequence>MARRVTALSSKGGVGKTTNLANLGAVLADMGARVLLCDADIQPALSKHYPLEYEAPKGIVEVFAQGWIDQECISRTSLPRLHLIKSNDGKAQLQHWLYNRADQRTRLKGALAAPLIDDNYDFVLIDTQGAIGPVQTAAAFAAHTLISPLPPDSQSIREFATGTLQVLKALEHSDTEPTALLAPLHVLISKDRYTRNAKALLNAVRSEFKESDEVRFLSTVVPDAVAYNEAATLQVPVHMHNRVSGQRILSAFEVMHRLAWELFPELYGWFAGGVKGDPDQVFAPPQDPAGGEIADEAGGEQLASAGGAQ</sequence>
<dbReference type="PANTHER" id="PTHR13696:SF52">
    <property type="entry name" value="PARA FAMILY PROTEIN CT_582"/>
    <property type="match status" value="1"/>
</dbReference>
<dbReference type="Gene3D" id="3.40.50.300">
    <property type="entry name" value="P-loop containing nucleotide triphosphate hydrolases"/>
    <property type="match status" value="1"/>
</dbReference>
<dbReference type="Pfam" id="PF13614">
    <property type="entry name" value="AAA_31"/>
    <property type="match status" value="1"/>
</dbReference>
<accession>A0A4R6RH09</accession>
<dbReference type="InterPro" id="IPR025669">
    <property type="entry name" value="AAA_dom"/>
</dbReference>
<dbReference type="CDD" id="cd02042">
    <property type="entry name" value="ParAB_family"/>
    <property type="match status" value="1"/>
</dbReference>
<gene>
    <name evidence="3" type="ORF">EV672_10210</name>
</gene>
<evidence type="ECO:0000256" key="1">
    <source>
        <dbReference type="SAM" id="MobiDB-lite"/>
    </source>
</evidence>
<reference evidence="3 4" key="1">
    <citation type="submission" date="2019-03" db="EMBL/GenBank/DDBJ databases">
        <title>Genomic Encyclopedia of Type Strains, Phase IV (KMG-IV): sequencing the most valuable type-strain genomes for metagenomic binning, comparative biology and taxonomic classification.</title>
        <authorList>
            <person name="Goeker M."/>
        </authorList>
    </citation>
    <scope>NUCLEOTIDE SEQUENCE [LARGE SCALE GENOMIC DNA]</scope>
    <source>
        <strain evidence="3 4">DSM 11901</strain>
    </source>
</reference>
<dbReference type="AlphaFoldDB" id="A0A4R6RH09"/>
<evidence type="ECO:0000313" key="3">
    <source>
        <dbReference type="EMBL" id="TDP85663.1"/>
    </source>
</evidence>
<keyword evidence="4" id="KW-1185">Reference proteome</keyword>
<dbReference type="Proteomes" id="UP000294593">
    <property type="component" value="Unassembled WGS sequence"/>
</dbReference>
<dbReference type="RefSeq" id="WP_083506216.1">
    <property type="nucleotide sequence ID" value="NZ_SNXW01000002.1"/>
</dbReference>
<protein>
    <submittedName>
        <fullName evidence="3">Chromosome partitioning related protein ParA</fullName>
    </submittedName>
</protein>
<name>A0A4R6RH09_9BURK</name>
<proteinExistence type="predicted"/>
<organism evidence="3 4">
    <name type="scientific">Aquabacterium commune</name>
    <dbReference type="NCBI Taxonomy" id="70586"/>
    <lineage>
        <taxon>Bacteria</taxon>
        <taxon>Pseudomonadati</taxon>
        <taxon>Pseudomonadota</taxon>
        <taxon>Betaproteobacteria</taxon>
        <taxon>Burkholderiales</taxon>
        <taxon>Aquabacterium</taxon>
    </lineage>
</organism>
<feature type="region of interest" description="Disordered" evidence="1">
    <location>
        <begin position="280"/>
        <end position="309"/>
    </location>
</feature>
<dbReference type="SUPFAM" id="SSF52540">
    <property type="entry name" value="P-loop containing nucleoside triphosphate hydrolases"/>
    <property type="match status" value="1"/>
</dbReference>
<evidence type="ECO:0000313" key="4">
    <source>
        <dbReference type="Proteomes" id="UP000294593"/>
    </source>
</evidence>
<comment type="caution">
    <text evidence="3">The sequence shown here is derived from an EMBL/GenBank/DDBJ whole genome shotgun (WGS) entry which is preliminary data.</text>
</comment>
<dbReference type="PANTHER" id="PTHR13696">
    <property type="entry name" value="P-LOOP CONTAINING NUCLEOSIDE TRIPHOSPHATE HYDROLASE"/>
    <property type="match status" value="1"/>
</dbReference>
<dbReference type="InterPro" id="IPR050678">
    <property type="entry name" value="DNA_Partitioning_ATPase"/>
</dbReference>
<dbReference type="OrthoDB" id="5288747at2"/>